<evidence type="ECO:0000256" key="1">
    <source>
        <dbReference type="ARBA" id="ARBA00023186"/>
    </source>
</evidence>
<dbReference type="GO" id="GO:0016151">
    <property type="term" value="F:nickel cation binding"/>
    <property type="evidence" value="ECO:0007669"/>
    <property type="project" value="InterPro"/>
</dbReference>
<feature type="region of interest" description="Disordered" evidence="2">
    <location>
        <begin position="228"/>
        <end position="251"/>
    </location>
</feature>
<evidence type="ECO:0000313" key="3">
    <source>
        <dbReference type="EMBL" id="MRX42484.1"/>
    </source>
</evidence>
<organism evidence="3 4">
    <name type="scientific">Agromyces kandeliae</name>
    <dbReference type="NCBI Taxonomy" id="2666141"/>
    <lineage>
        <taxon>Bacteria</taxon>
        <taxon>Bacillati</taxon>
        <taxon>Actinomycetota</taxon>
        <taxon>Actinomycetes</taxon>
        <taxon>Micrococcales</taxon>
        <taxon>Microbacteriaceae</taxon>
        <taxon>Agromyces</taxon>
    </lineage>
</organism>
<dbReference type="Proteomes" id="UP000476511">
    <property type="component" value="Unassembled WGS sequence"/>
</dbReference>
<dbReference type="Pfam" id="PF01774">
    <property type="entry name" value="UreD"/>
    <property type="match status" value="1"/>
</dbReference>
<dbReference type="AlphaFoldDB" id="A0A6L5QYR7"/>
<dbReference type="InterPro" id="IPR002669">
    <property type="entry name" value="UreD"/>
</dbReference>
<accession>A0A6L5QYR7</accession>
<keyword evidence="1" id="KW-0143">Chaperone</keyword>
<feature type="compositionally biased region" description="Low complexity" evidence="2">
    <location>
        <begin position="228"/>
        <end position="242"/>
    </location>
</feature>
<gene>
    <name evidence="3" type="ORF">GJR97_01965</name>
</gene>
<evidence type="ECO:0000313" key="4">
    <source>
        <dbReference type="Proteomes" id="UP000476511"/>
    </source>
</evidence>
<keyword evidence="4" id="KW-1185">Reference proteome</keyword>
<evidence type="ECO:0000256" key="2">
    <source>
        <dbReference type="SAM" id="MobiDB-lite"/>
    </source>
</evidence>
<name>A0A6L5QYR7_9MICO</name>
<reference evidence="3 4" key="1">
    <citation type="submission" date="2019-11" db="EMBL/GenBank/DDBJ databases">
        <title>Agromyces kandeliae sp. nov., isolated from mangrove soil.</title>
        <authorList>
            <person name="Wang R."/>
        </authorList>
    </citation>
    <scope>NUCLEOTIDE SEQUENCE [LARGE SCALE GENOMIC DNA]</scope>
    <source>
        <strain evidence="3 4">Q22</strain>
    </source>
</reference>
<dbReference type="EMBL" id="WKJD01000004">
    <property type="protein sequence ID" value="MRX42484.1"/>
    <property type="molecule type" value="Genomic_DNA"/>
</dbReference>
<comment type="caution">
    <text evidence="3">The sequence shown here is derived from an EMBL/GenBank/DDBJ whole genome shotgun (WGS) entry which is preliminary data.</text>
</comment>
<sequence>MAVRAGDPRAHVDLVVGSLAPRLVSRTSNSAHVAVSAAGMLLLGGDVVHVEVDVGPDSTLELEDVGGTVAYPATGAASRWTLDARVGSGGTLLWRALPLVVAEGARVERRTELGLDTGARAVIRETIVLGRQGESGGTLTSQVSIADADGPVLFETLEVDGSAPEPGVLGPARVLDAVVAVGFRPGAEPGAMQLDQPGAVARHLGDQTHESRLDDVWARWSTGARSLGGVVAPAPASGGSPPREVEARSIE</sequence>
<protein>
    <submittedName>
        <fullName evidence="3">Urease accessory protein</fullName>
    </submittedName>
</protein>
<proteinExistence type="predicted"/>